<gene>
    <name evidence="1" type="ORF">NM208_g13903</name>
</gene>
<keyword evidence="2" id="KW-1185">Reference proteome</keyword>
<organism evidence="1 2">
    <name type="scientific">Fusarium decemcellulare</name>
    <dbReference type="NCBI Taxonomy" id="57161"/>
    <lineage>
        <taxon>Eukaryota</taxon>
        <taxon>Fungi</taxon>
        <taxon>Dikarya</taxon>
        <taxon>Ascomycota</taxon>
        <taxon>Pezizomycotina</taxon>
        <taxon>Sordariomycetes</taxon>
        <taxon>Hypocreomycetidae</taxon>
        <taxon>Hypocreales</taxon>
        <taxon>Nectriaceae</taxon>
        <taxon>Fusarium</taxon>
        <taxon>Fusarium decemcellulare species complex</taxon>
    </lineage>
</organism>
<evidence type="ECO:0000313" key="1">
    <source>
        <dbReference type="EMBL" id="KAJ3520000.1"/>
    </source>
</evidence>
<protein>
    <submittedName>
        <fullName evidence="1">Uncharacterized protein</fullName>
    </submittedName>
</protein>
<accession>A0ACC1RJZ9</accession>
<name>A0ACC1RJZ9_9HYPO</name>
<proteinExistence type="predicted"/>
<evidence type="ECO:0000313" key="2">
    <source>
        <dbReference type="Proteomes" id="UP001148629"/>
    </source>
</evidence>
<sequence>MDPRCLHYNHLLSPLLPPRYLFRHVKSTFEKDLPRDFLCRSASQKLGINSSSSNDTLECVRMKVLHGLTDHDDGIRTDGKHFSIHGSLSCPARQLPLLASLQALGLASMGGAATVPRESVQVTLPARASKQPETWSNSDVATERKHASPSLGCPLTPLVGSTCSFYSAWERVAWLAKLVHQGTFWTVPARPPSTRYPRSIVMLVDYRRDVLDSVMVQIKEKGRTDLCRGGQTLDRSYQLSAANPTIVHGRRLARAPH</sequence>
<comment type="caution">
    <text evidence="1">The sequence shown here is derived from an EMBL/GenBank/DDBJ whole genome shotgun (WGS) entry which is preliminary data.</text>
</comment>
<dbReference type="EMBL" id="JANRMS010003012">
    <property type="protein sequence ID" value="KAJ3520000.1"/>
    <property type="molecule type" value="Genomic_DNA"/>
</dbReference>
<reference evidence="1" key="1">
    <citation type="submission" date="2022-08" db="EMBL/GenBank/DDBJ databases">
        <title>Genome Sequence of Fusarium decemcellulare.</title>
        <authorList>
            <person name="Buettner E."/>
        </authorList>
    </citation>
    <scope>NUCLEOTIDE SEQUENCE</scope>
    <source>
        <strain evidence="1">Babe19</strain>
    </source>
</reference>
<dbReference type="Proteomes" id="UP001148629">
    <property type="component" value="Unassembled WGS sequence"/>
</dbReference>